<sequence length="190" mass="21853">MARNTFSQGQLRRNLGVDADPLRSRARDTYKQRVATGFRSTTNWDAAVRKLEPEIMQAKLYNCPETQEEEGINTDIVRWARQTNPSWAETMSTKRVSKYTHQEVINNFRTSMELLHSVKKGAKAVFNATHNTNRMGEEPTNDRTTREGDAFYSIESAANTQQHRHTGHKLSNVPHCVARHTVWRDKRGVL</sequence>
<accession>A0A2V1DP26</accession>
<gene>
    <name evidence="1" type="ORF">DM02DRAFT_656247</name>
</gene>
<keyword evidence="2" id="KW-1185">Reference proteome</keyword>
<dbReference type="EMBL" id="KZ805389">
    <property type="protein sequence ID" value="PVH99611.1"/>
    <property type="molecule type" value="Genomic_DNA"/>
</dbReference>
<evidence type="ECO:0000313" key="2">
    <source>
        <dbReference type="Proteomes" id="UP000244855"/>
    </source>
</evidence>
<dbReference type="AlphaFoldDB" id="A0A2V1DP26"/>
<dbReference type="Proteomes" id="UP000244855">
    <property type="component" value="Unassembled WGS sequence"/>
</dbReference>
<organism evidence="1 2">
    <name type="scientific">Periconia macrospinosa</name>
    <dbReference type="NCBI Taxonomy" id="97972"/>
    <lineage>
        <taxon>Eukaryota</taxon>
        <taxon>Fungi</taxon>
        <taxon>Dikarya</taxon>
        <taxon>Ascomycota</taxon>
        <taxon>Pezizomycotina</taxon>
        <taxon>Dothideomycetes</taxon>
        <taxon>Pleosporomycetidae</taxon>
        <taxon>Pleosporales</taxon>
        <taxon>Massarineae</taxon>
        <taxon>Periconiaceae</taxon>
        <taxon>Periconia</taxon>
    </lineage>
</organism>
<protein>
    <submittedName>
        <fullName evidence="1">Uncharacterized protein</fullName>
    </submittedName>
</protein>
<proteinExistence type="predicted"/>
<evidence type="ECO:0000313" key="1">
    <source>
        <dbReference type="EMBL" id="PVH99611.1"/>
    </source>
</evidence>
<name>A0A2V1DP26_9PLEO</name>
<reference evidence="1 2" key="1">
    <citation type="journal article" date="2018" name="Sci. Rep.">
        <title>Comparative genomics provides insights into the lifestyle and reveals functional heterogeneity of dark septate endophytic fungi.</title>
        <authorList>
            <person name="Knapp D.G."/>
            <person name="Nemeth J.B."/>
            <person name="Barry K."/>
            <person name="Hainaut M."/>
            <person name="Henrissat B."/>
            <person name="Johnson J."/>
            <person name="Kuo A."/>
            <person name="Lim J.H.P."/>
            <person name="Lipzen A."/>
            <person name="Nolan M."/>
            <person name="Ohm R.A."/>
            <person name="Tamas L."/>
            <person name="Grigoriev I.V."/>
            <person name="Spatafora J.W."/>
            <person name="Nagy L.G."/>
            <person name="Kovacs G.M."/>
        </authorList>
    </citation>
    <scope>NUCLEOTIDE SEQUENCE [LARGE SCALE GENOMIC DNA]</scope>
    <source>
        <strain evidence="1 2">DSE2036</strain>
    </source>
</reference>